<keyword evidence="2" id="KW-1185">Reference proteome</keyword>
<accession>A0A2G8LJJ2</accession>
<evidence type="ECO:0000313" key="2">
    <source>
        <dbReference type="Proteomes" id="UP000230750"/>
    </source>
</evidence>
<dbReference type="SUPFAM" id="SSF47576">
    <property type="entry name" value="Calponin-homology domain, CH-domain"/>
    <property type="match status" value="1"/>
</dbReference>
<protein>
    <submittedName>
        <fullName evidence="1">Uncharacterized protein</fullName>
    </submittedName>
</protein>
<dbReference type="OrthoDB" id="6156915at2759"/>
<evidence type="ECO:0000313" key="1">
    <source>
        <dbReference type="EMBL" id="PIK60419.1"/>
    </source>
</evidence>
<dbReference type="InterPro" id="IPR036872">
    <property type="entry name" value="CH_dom_sf"/>
</dbReference>
<organism evidence="1 2">
    <name type="scientific">Stichopus japonicus</name>
    <name type="common">Sea cucumber</name>
    <dbReference type="NCBI Taxonomy" id="307972"/>
    <lineage>
        <taxon>Eukaryota</taxon>
        <taxon>Metazoa</taxon>
        <taxon>Echinodermata</taxon>
        <taxon>Eleutherozoa</taxon>
        <taxon>Echinozoa</taxon>
        <taxon>Holothuroidea</taxon>
        <taxon>Aspidochirotacea</taxon>
        <taxon>Aspidochirotida</taxon>
        <taxon>Stichopodidae</taxon>
        <taxon>Apostichopus</taxon>
    </lineage>
</organism>
<comment type="caution">
    <text evidence="1">The sequence shown here is derived from an EMBL/GenBank/DDBJ whole genome shotgun (WGS) entry which is preliminary data.</text>
</comment>
<dbReference type="Proteomes" id="UP000230750">
    <property type="component" value="Unassembled WGS sequence"/>
</dbReference>
<dbReference type="EMBL" id="MRZV01000057">
    <property type="protein sequence ID" value="PIK60419.1"/>
    <property type="molecule type" value="Genomic_DNA"/>
</dbReference>
<proteinExistence type="predicted"/>
<dbReference type="Gene3D" id="1.10.418.10">
    <property type="entry name" value="Calponin-like domain"/>
    <property type="match status" value="1"/>
</dbReference>
<dbReference type="AlphaFoldDB" id="A0A2G8LJJ2"/>
<reference evidence="1 2" key="1">
    <citation type="journal article" date="2017" name="PLoS Biol.">
        <title>The sea cucumber genome provides insights into morphological evolution and visceral regeneration.</title>
        <authorList>
            <person name="Zhang X."/>
            <person name="Sun L."/>
            <person name="Yuan J."/>
            <person name="Sun Y."/>
            <person name="Gao Y."/>
            <person name="Zhang L."/>
            <person name="Li S."/>
            <person name="Dai H."/>
            <person name="Hamel J.F."/>
            <person name="Liu C."/>
            <person name="Yu Y."/>
            <person name="Liu S."/>
            <person name="Lin W."/>
            <person name="Guo K."/>
            <person name="Jin S."/>
            <person name="Xu P."/>
            <person name="Storey K.B."/>
            <person name="Huan P."/>
            <person name="Zhang T."/>
            <person name="Zhou Y."/>
            <person name="Zhang J."/>
            <person name="Lin C."/>
            <person name="Li X."/>
            <person name="Xing L."/>
            <person name="Huo D."/>
            <person name="Sun M."/>
            <person name="Wang L."/>
            <person name="Mercier A."/>
            <person name="Li F."/>
            <person name="Yang H."/>
            <person name="Xiang J."/>
        </authorList>
    </citation>
    <scope>NUCLEOTIDE SEQUENCE [LARGE SCALE GENOMIC DNA]</scope>
    <source>
        <strain evidence="1">Shaxun</strain>
        <tissue evidence="1">Muscle</tissue>
    </source>
</reference>
<gene>
    <name evidence="1" type="ORF">BSL78_02655</name>
</gene>
<name>A0A2G8LJJ2_STIJA</name>
<sequence>MHEILTQTEDEDETALNQIQAIFNYLSQHGIKLKSSPKKSDNIKIKNIHVFMLFCLMMHAKLPFLFSCGDGFPLNSAITIEDIMKGDVKSLLDLLWVIILHFTIHSKETPPGRRTLRYGRLSLMEWCADQLTEENFKMHKSITEK</sequence>